<dbReference type="Proteomes" id="UP000039865">
    <property type="component" value="Unassembled WGS sequence"/>
</dbReference>
<dbReference type="GO" id="GO:0035312">
    <property type="term" value="F:5'-3' DNA exonuclease activity"/>
    <property type="evidence" value="ECO:0007669"/>
    <property type="project" value="UniProtKB-UniRule"/>
</dbReference>
<evidence type="ECO:0000256" key="3">
    <source>
        <dbReference type="ARBA" id="ARBA00022723"/>
    </source>
</evidence>
<name>A0A078A6A8_STYLE</name>
<dbReference type="SMART" id="SM00279">
    <property type="entry name" value="HhH2"/>
    <property type="match status" value="1"/>
</dbReference>
<dbReference type="GO" id="GO:0046872">
    <property type="term" value="F:metal ion binding"/>
    <property type="evidence" value="ECO:0007669"/>
    <property type="project" value="UniProtKB-UniRule"/>
</dbReference>
<dbReference type="PRINTS" id="PR00853">
    <property type="entry name" value="XPGRADSUPER"/>
</dbReference>
<dbReference type="GO" id="GO:0003677">
    <property type="term" value="F:DNA binding"/>
    <property type="evidence" value="ECO:0007669"/>
    <property type="project" value="UniProtKB-UniRule"/>
</dbReference>
<evidence type="ECO:0000259" key="12">
    <source>
        <dbReference type="SMART" id="SM00484"/>
    </source>
</evidence>
<dbReference type="GO" id="GO:0006281">
    <property type="term" value="P:DNA repair"/>
    <property type="evidence" value="ECO:0007669"/>
    <property type="project" value="UniProtKB-UniRule"/>
</dbReference>
<dbReference type="GO" id="GO:0005634">
    <property type="term" value="C:nucleus"/>
    <property type="evidence" value="ECO:0007669"/>
    <property type="project" value="UniProtKB-SubCell"/>
</dbReference>
<dbReference type="InterPro" id="IPR036279">
    <property type="entry name" value="5-3_exonuclease_C_sf"/>
</dbReference>
<feature type="domain" description="XPG-I" evidence="12">
    <location>
        <begin position="116"/>
        <end position="186"/>
    </location>
</feature>
<protein>
    <recommendedName>
        <fullName evidence="10">Exonuclease 1</fullName>
        <ecNumber evidence="10">3.1.-.-</ecNumber>
    </recommendedName>
</protein>
<comment type="cofactor">
    <cofactor evidence="10">
        <name>Mg(2+)</name>
        <dbReference type="ChEBI" id="CHEBI:18420"/>
    </cofactor>
    <text evidence="10">Binds 2 magnesium ions per subunit. They probably participate in the reaction catalyzed by the enzyme. May bind an additional third magnesium ion after substrate binding.</text>
</comment>
<keyword evidence="2 10" id="KW-0540">Nuclease</keyword>
<dbReference type="Pfam" id="PF00867">
    <property type="entry name" value="XPG_I"/>
    <property type="match status" value="1"/>
</dbReference>
<feature type="region of interest" description="Disordered" evidence="11">
    <location>
        <begin position="405"/>
        <end position="439"/>
    </location>
</feature>
<evidence type="ECO:0000256" key="1">
    <source>
        <dbReference type="ARBA" id="ARBA00004123"/>
    </source>
</evidence>
<keyword evidence="10" id="KW-0238">DNA-binding</keyword>
<evidence type="ECO:0000256" key="9">
    <source>
        <dbReference type="ARBA" id="ARBA00023242"/>
    </source>
</evidence>
<dbReference type="InParanoid" id="A0A078A6A8"/>
<keyword evidence="7 10" id="KW-0460">Magnesium</keyword>
<sequence>MGIKDLLPHLKSIHRQRNVSDYKGMTVAVDGYIKEHILVQWTLLMGEELITIVMLRSKTFDYLRWLQTNNERNRQRARQEAEEFHRQGNVHMAMRKFSESVDITPEMAYEFIQILKSSDVEYYVAPYEADAQLAYMYLQKRAQVVITEDSDLLIFGVKKVMFKMDKNGFGTEIDLDRLGEVEELNFKSFTSDMLLTCCILSGCDYLDSIKGIGFKKAHKLVFDQGDELQNILKRVRREGKLLIPQDYEKTFEKAFLTFKFQLVYCPDKEDLVHLNDPDTHPQGKLLKNYASLEFLGKKLDQETAKAIAMGEIDPMSHKSYAQLIYERNNLKPVFFRKNQGTTKQVTIKDNNVNITQKESKVVEKKKGNLFNFFQKSTKTNVVNQYEEVINTNLILNSQIKVGTQEDSQNNSLSQPEKKSKPIIKPKTNNSNEEDDEATPIKHQIAGQINKKRKFNEILGSDENVNSQNQLIDFEEPSSQVLVSKFFRNNDGSITPIPQIERKDQYEIQSKYTGIAKQLEPNGRKYLDMFKFQPPGKISQVKQALEPLSIIQPAQKSVTPIQIMSSKLAIEKLESLEKCSLESLEVQVKQIQSKTETMREVCNKSMDDFKKYINTKAINYGSSSNINLGSKRSSSINTNNLKHHLGGYKNKNKEFIGQIQQYSQDSQRSDKISYQNCKKDLTGDDQVLDEQADIAQIEQQNEAIVSTQISKAQANDEQGKSSKNERSFQILQFFDQFKMPIKVNAQVKKPSINQL</sequence>
<dbReference type="SUPFAM" id="SSF88723">
    <property type="entry name" value="PIN domain-like"/>
    <property type="match status" value="1"/>
</dbReference>
<dbReference type="InterPro" id="IPR037315">
    <property type="entry name" value="EXO1_H3TH"/>
</dbReference>
<evidence type="ECO:0000256" key="10">
    <source>
        <dbReference type="RuleBase" id="RU910737"/>
    </source>
</evidence>
<dbReference type="InterPro" id="IPR006084">
    <property type="entry name" value="XPG/Rad2"/>
</dbReference>
<dbReference type="SUPFAM" id="SSF47807">
    <property type="entry name" value="5' to 3' exonuclease, C-terminal subdomain"/>
    <property type="match status" value="1"/>
</dbReference>
<feature type="compositionally biased region" description="Polar residues" evidence="11">
    <location>
        <begin position="405"/>
        <end position="414"/>
    </location>
</feature>
<evidence type="ECO:0000313" key="13">
    <source>
        <dbReference type="EMBL" id="CDW77110.1"/>
    </source>
</evidence>
<keyword evidence="9 10" id="KW-0539">Nucleus</keyword>
<evidence type="ECO:0000256" key="8">
    <source>
        <dbReference type="ARBA" id="ARBA00023204"/>
    </source>
</evidence>
<evidence type="ECO:0000256" key="4">
    <source>
        <dbReference type="ARBA" id="ARBA00022763"/>
    </source>
</evidence>
<keyword evidence="10" id="KW-0267">Excision nuclease</keyword>
<dbReference type="Gene3D" id="3.40.50.1010">
    <property type="entry name" value="5'-nuclease"/>
    <property type="match status" value="1"/>
</dbReference>
<keyword evidence="14" id="KW-1185">Reference proteome</keyword>
<comment type="function">
    <text evidence="10">5'-&gt;3' double-stranded DNA exonuclease which may also possess a cryptic 3'-&gt;5' double-stranded DNA exonuclease activity. Functions in DNA mismatch repair.</text>
</comment>
<gene>
    <name evidence="13" type="primary">Contig2670.g2862</name>
    <name evidence="13" type="ORF">STYLEM_6079</name>
</gene>
<dbReference type="InterPro" id="IPR044752">
    <property type="entry name" value="PIN-like_EXO1"/>
</dbReference>
<keyword evidence="10" id="KW-0228">DNA excision</keyword>
<dbReference type="FunFam" id="1.10.150.20:FF:000011">
    <property type="entry name" value="exonuclease 1"/>
    <property type="match status" value="1"/>
</dbReference>
<dbReference type="InterPro" id="IPR029060">
    <property type="entry name" value="PIN-like_dom_sf"/>
</dbReference>
<reference evidence="13 14" key="1">
    <citation type="submission" date="2014-06" db="EMBL/GenBank/DDBJ databases">
        <authorList>
            <person name="Swart Estienne"/>
        </authorList>
    </citation>
    <scope>NUCLEOTIDE SEQUENCE [LARGE SCALE GENOMIC DNA]</scope>
    <source>
        <strain evidence="13 14">130c</strain>
    </source>
</reference>
<dbReference type="PANTHER" id="PTHR11081">
    <property type="entry name" value="FLAP ENDONUCLEASE FAMILY MEMBER"/>
    <property type="match status" value="1"/>
</dbReference>
<evidence type="ECO:0000256" key="2">
    <source>
        <dbReference type="ARBA" id="ARBA00022722"/>
    </source>
</evidence>
<comment type="subcellular location">
    <subcellularLocation>
        <location evidence="1 10">Nucleus</location>
    </subcellularLocation>
</comment>
<dbReference type="GO" id="GO:0017108">
    <property type="term" value="F:5'-flap endonuclease activity"/>
    <property type="evidence" value="ECO:0007669"/>
    <property type="project" value="TreeGrafter"/>
</dbReference>
<dbReference type="AlphaFoldDB" id="A0A078A6A8"/>
<keyword evidence="5 10" id="KW-0378">Hydrolase</keyword>
<evidence type="ECO:0000256" key="7">
    <source>
        <dbReference type="ARBA" id="ARBA00022842"/>
    </source>
</evidence>
<organism evidence="13 14">
    <name type="scientific">Stylonychia lemnae</name>
    <name type="common">Ciliate</name>
    <dbReference type="NCBI Taxonomy" id="5949"/>
    <lineage>
        <taxon>Eukaryota</taxon>
        <taxon>Sar</taxon>
        <taxon>Alveolata</taxon>
        <taxon>Ciliophora</taxon>
        <taxon>Intramacronucleata</taxon>
        <taxon>Spirotrichea</taxon>
        <taxon>Stichotrichia</taxon>
        <taxon>Sporadotrichida</taxon>
        <taxon>Oxytrichidae</taxon>
        <taxon>Stylonychinae</taxon>
        <taxon>Stylonychia</taxon>
    </lineage>
</organism>
<dbReference type="EMBL" id="CCKQ01005849">
    <property type="protein sequence ID" value="CDW77110.1"/>
    <property type="molecule type" value="Genomic_DNA"/>
</dbReference>
<keyword evidence="6 10" id="KW-0269">Exonuclease</keyword>
<proteinExistence type="inferred from homology"/>
<evidence type="ECO:0000256" key="5">
    <source>
        <dbReference type="ARBA" id="ARBA00022801"/>
    </source>
</evidence>
<keyword evidence="8 10" id="KW-0234">DNA repair</keyword>
<dbReference type="SMART" id="SM00484">
    <property type="entry name" value="XPGI"/>
    <property type="match status" value="1"/>
</dbReference>
<keyword evidence="3 10" id="KW-0479">Metal-binding</keyword>
<dbReference type="InterPro" id="IPR008918">
    <property type="entry name" value="HhH2"/>
</dbReference>
<accession>A0A078A6A8</accession>
<dbReference type="Gene3D" id="1.10.150.20">
    <property type="entry name" value="5' to 3' exonuclease, C-terminal subdomain"/>
    <property type="match status" value="1"/>
</dbReference>
<dbReference type="CDD" id="cd09908">
    <property type="entry name" value="H3TH_EXO1"/>
    <property type="match status" value="1"/>
</dbReference>
<comment type="similarity">
    <text evidence="10">Belongs to the XPG/RAD2 endonuclease family. EXO1 subfamily.</text>
</comment>
<dbReference type="InterPro" id="IPR006086">
    <property type="entry name" value="XPG-I_dom"/>
</dbReference>
<evidence type="ECO:0000313" key="14">
    <source>
        <dbReference type="Proteomes" id="UP000039865"/>
    </source>
</evidence>
<evidence type="ECO:0000256" key="11">
    <source>
        <dbReference type="SAM" id="MobiDB-lite"/>
    </source>
</evidence>
<dbReference type="PANTHER" id="PTHR11081:SF8">
    <property type="entry name" value="EXONUCLEASE 1"/>
    <property type="match status" value="1"/>
</dbReference>
<keyword evidence="4 10" id="KW-0227">DNA damage</keyword>
<dbReference type="CDD" id="cd09857">
    <property type="entry name" value="PIN_EXO1"/>
    <property type="match status" value="1"/>
</dbReference>
<evidence type="ECO:0000256" key="6">
    <source>
        <dbReference type="ARBA" id="ARBA00022839"/>
    </source>
</evidence>
<dbReference type="OrthoDB" id="26491at2759"/>
<dbReference type="EC" id="3.1.-.-" evidence="10"/>